<dbReference type="EMBL" id="JACXAH010000005">
    <property type="protein sequence ID" value="MBD1371575.1"/>
    <property type="molecule type" value="Genomic_DNA"/>
</dbReference>
<dbReference type="GO" id="GO:0005829">
    <property type="term" value="C:cytosol"/>
    <property type="evidence" value="ECO:0007669"/>
    <property type="project" value="TreeGrafter"/>
</dbReference>
<dbReference type="Gene3D" id="3.90.25.10">
    <property type="entry name" value="UDP-galactose 4-epimerase, domain 1"/>
    <property type="match status" value="1"/>
</dbReference>
<dbReference type="FunFam" id="3.40.50.720:FF:000159">
    <property type="entry name" value="dTDP-4-dehydrorhamnose reductase"/>
    <property type="match status" value="1"/>
</dbReference>
<sequence>MKILVTGANGMLGRDILKVLGREQTHDVIGFDRLQWDVTNPIRTTDIVKQSNPDVIIHCAAYTKVDQAEQDFELACQINSEATKMLASLCADYDIRLVYISTDYVFDGKKATGYTEYDEVNPINCYGLSKRMGEEYVERICPHFLILRTSWLYGNQGNHFVRAILQKAKMGEPLSVVDDQVGSPTYTVHLAEKISDLLKTEEKGVFHTAGEGSCSWFQFATYILEQANLDVRIHAITSDDLTRAAKRPAYSILIPKRSLNANLPLLPHWKIGVEAYFDVIREGVNHD</sequence>
<evidence type="ECO:0000256" key="2">
    <source>
        <dbReference type="RuleBase" id="RU364082"/>
    </source>
</evidence>
<dbReference type="GO" id="GO:0008831">
    <property type="term" value="F:dTDP-4-dehydrorhamnose reductase activity"/>
    <property type="evidence" value="ECO:0007669"/>
    <property type="project" value="UniProtKB-EC"/>
</dbReference>
<comment type="pathway">
    <text evidence="2">Carbohydrate biosynthesis; dTDP-L-rhamnose biosynthesis.</text>
</comment>
<dbReference type="NCBIfam" id="TIGR01214">
    <property type="entry name" value="rmlD"/>
    <property type="match status" value="1"/>
</dbReference>
<dbReference type="InterPro" id="IPR005913">
    <property type="entry name" value="dTDP_dehydrorham_reduct"/>
</dbReference>
<evidence type="ECO:0000313" key="5">
    <source>
        <dbReference type="Proteomes" id="UP000661691"/>
    </source>
</evidence>
<keyword evidence="5" id="KW-1185">Reference proteome</keyword>
<comment type="similarity">
    <text evidence="1 2">Belongs to the dTDP-4-dehydrorhamnose reductase family.</text>
</comment>
<gene>
    <name evidence="4" type="primary">rfbD</name>
    <name evidence="4" type="ORF">IC620_04290</name>
</gene>
<comment type="function">
    <text evidence="2">Catalyzes the reduction of dTDP-6-deoxy-L-lyxo-4-hexulose to yield dTDP-L-rhamnose.</text>
</comment>
<evidence type="ECO:0000256" key="1">
    <source>
        <dbReference type="ARBA" id="ARBA00010944"/>
    </source>
</evidence>
<comment type="caution">
    <text evidence="4">The sequence shown here is derived from an EMBL/GenBank/DDBJ whole genome shotgun (WGS) entry which is preliminary data.</text>
</comment>
<keyword evidence="2" id="KW-0521">NADP</keyword>
<dbReference type="EC" id="1.1.1.133" evidence="2"/>
<proteinExistence type="inferred from homology"/>
<organism evidence="4 5">
    <name type="scientific">Polycladospora coralii</name>
    <dbReference type="NCBI Taxonomy" id="2771432"/>
    <lineage>
        <taxon>Bacteria</taxon>
        <taxon>Bacillati</taxon>
        <taxon>Bacillota</taxon>
        <taxon>Bacilli</taxon>
        <taxon>Bacillales</taxon>
        <taxon>Thermoactinomycetaceae</taxon>
        <taxon>Polycladospora</taxon>
    </lineage>
</organism>
<dbReference type="SUPFAM" id="SSF51735">
    <property type="entry name" value="NAD(P)-binding Rossmann-fold domains"/>
    <property type="match status" value="1"/>
</dbReference>
<evidence type="ECO:0000259" key="3">
    <source>
        <dbReference type="Pfam" id="PF04321"/>
    </source>
</evidence>
<dbReference type="RefSeq" id="WP_191141628.1">
    <property type="nucleotide sequence ID" value="NZ_JACXAH010000005.1"/>
</dbReference>
<dbReference type="PANTHER" id="PTHR10491">
    <property type="entry name" value="DTDP-4-DEHYDRORHAMNOSE REDUCTASE"/>
    <property type="match status" value="1"/>
</dbReference>
<name>A0A926N9S6_9BACL</name>
<dbReference type="PANTHER" id="PTHR10491:SF4">
    <property type="entry name" value="METHIONINE ADENOSYLTRANSFERASE 2 SUBUNIT BETA"/>
    <property type="match status" value="1"/>
</dbReference>
<dbReference type="Proteomes" id="UP000661691">
    <property type="component" value="Unassembled WGS sequence"/>
</dbReference>
<accession>A0A926N9S6</accession>
<keyword evidence="2 4" id="KW-0560">Oxidoreductase</keyword>
<dbReference type="InterPro" id="IPR029903">
    <property type="entry name" value="RmlD-like-bd"/>
</dbReference>
<dbReference type="GO" id="GO:0019305">
    <property type="term" value="P:dTDP-rhamnose biosynthetic process"/>
    <property type="evidence" value="ECO:0007669"/>
    <property type="project" value="TreeGrafter"/>
</dbReference>
<dbReference type="Gene3D" id="3.40.50.720">
    <property type="entry name" value="NAD(P)-binding Rossmann-like Domain"/>
    <property type="match status" value="1"/>
</dbReference>
<dbReference type="AlphaFoldDB" id="A0A926N9S6"/>
<dbReference type="CDD" id="cd05254">
    <property type="entry name" value="dTDP_HR_like_SDR_e"/>
    <property type="match status" value="1"/>
</dbReference>
<evidence type="ECO:0000313" key="4">
    <source>
        <dbReference type="EMBL" id="MBD1371575.1"/>
    </source>
</evidence>
<dbReference type="InterPro" id="IPR036291">
    <property type="entry name" value="NAD(P)-bd_dom_sf"/>
</dbReference>
<dbReference type="Pfam" id="PF04321">
    <property type="entry name" value="RmlD_sub_bind"/>
    <property type="match status" value="1"/>
</dbReference>
<protein>
    <recommendedName>
        <fullName evidence="2">dTDP-4-dehydrorhamnose reductase</fullName>
        <ecNumber evidence="2">1.1.1.133</ecNumber>
    </recommendedName>
</protein>
<reference evidence="4" key="1">
    <citation type="submission" date="2020-09" db="EMBL/GenBank/DDBJ databases">
        <title>A novel bacterium of genus Hazenella, isolated from South China Sea.</title>
        <authorList>
            <person name="Huang H."/>
            <person name="Mo K."/>
            <person name="Hu Y."/>
        </authorList>
    </citation>
    <scope>NUCLEOTIDE SEQUENCE</scope>
    <source>
        <strain evidence="4">IB182357</strain>
    </source>
</reference>
<feature type="domain" description="RmlD-like substrate binding" evidence="3">
    <location>
        <begin position="1"/>
        <end position="279"/>
    </location>
</feature>